<name>A0A1B6H5U8_9HEMI</name>
<evidence type="ECO:0000256" key="1">
    <source>
        <dbReference type="SAM" id="SignalP"/>
    </source>
</evidence>
<feature type="signal peptide" evidence="1">
    <location>
        <begin position="1"/>
        <end position="22"/>
    </location>
</feature>
<sequence>MYPFTKCFIITVAVFAAGVLQGETLRLNGVGVKDAIYDQFVSMIYFQEQAAQSKLNFVVNFLEAVLATAPTDPIIKTNLSLCYESAAAHYPSADPDCMAGVSMGVNETIYDSQQQLGFCANLTHGWLVTKGQLPVAYAANQTLVVVVQSIMKGAQKCAKRFGKNPSKEYNCMMQVEQQYSDQWQNATNTISSAYDQMSGLCLLLHLNIQDCITLEEATLKYKCDGIANDVFQCTQNATRHHF</sequence>
<organism evidence="2">
    <name type="scientific">Homalodisca liturata</name>
    <dbReference type="NCBI Taxonomy" id="320908"/>
    <lineage>
        <taxon>Eukaryota</taxon>
        <taxon>Metazoa</taxon>
        <taxon>Ecdysozoa</taxon>
        <taxon>Arthropoda</taxon>
        <taxon>Hexapoda</taxon>
        <taxon>Insecta</taxon>
        <taxon>Pterygota</taxon>
        <taxon>Neoptera</taxon>
        <taxon>Paraneoptera</taxon>
        <taxon>Hemiptera</taxon>
        <taxon>Auchenorrhyncha</taxon>
        <taxon>Membracoidea</taxon>
        <taxon>Cicadellidae</taxon>
        <taxon>Cicadellinae</taxon>
        <taxon>Proconiini</taxon>
        <taxon>Homalodisca</taxon>
    </lineage>
</organism>
<feature type="chain" id="PRO_5008584147" description="Secreted protein" evidence="1">
    <location>
        <begin position="23"/>
        <end position="242"/>
    </location>
</feature>
<protein>
    <recommendedName>
        <fullName evidence="3">Secreted protein</fullName>
    </recommendedName>
</protein>
<dbReference type="AlphaFoldDB" id="A0A1B6H5U8"/>
<evidence type="ECO:0008006" key="3">
    <source>
        <dbReference type="Google" id="ProtNLM"/>
    </source>
</evidence>
<accession>A0A1B6H5U8</accession>
<gene>
    <name evidence="2" type="ORF">g.10109</name>
</gene>
<proteinExistence type="predicted"/>
<dbReference type="EMBL" id="GECU01037698">
    <property type="protein sequence ID" value="JAS70008.1"/>
    <property type="molecule type" value="Transcribed_RNA"/>
</dbReference>
<reference evidence="2" key="1">
    <citation type="submission" date="2015-11" db="EMBL/GenBank/DDBJ databases">
        <title>De novo transcriptome assembly of four potential Pierce s Disease insect vectors from Arizona vineyards.</title>
        <authorList>
            <person name="Tassone E.E."/>
        </authorList>
    </citation>
    <scope>NUCLEOTIDE SEQUENCE</scope>
</reference>
<evidence type="ECO:0000313" key="2">
    <source>
        <dbReference type="EMBL" id="JAS70008.1"/>
    </source>
</evidence>
<keyword evidence="1" id="KW-0732">Signal</keyword>